<gene>
    <name evidence="2" type="ORF">J3492_04010</name>
</gene>
<dbReference type="Gene3D" id="2.60.40.3440">
    <property type="match status" value="1"/>
</dbReference>
<dbReference type="Proteomes" id="UP000664554">
    <property type="component" value="Unassembled WGS sequence"/>
</dbReference>
<organism evidence="2 3">
    <name type="scientific">Psychrobacter coccoides</name>
    <dbReference type="NCBI Taxonomy" id="2818440"/>
    <lineage>
        <taxon>Bacteria</taxon>
        <taxon>Pseudomonadati</taxon>
        <taxon>Pseudomonadota</taxon>
        <taxon>Gammaproteobacteria</taxon>
        <taxon>Moraxellales</taxon>
        <taxon>Moraxellaceae</taxon>
        <taxon>Psychrobacter</taxon>
    </lineage>
</organism>
<dbReference type="Pfam" id="PF17963">
    <property type="entry name" value="Big_9"/>
    <property type="match status" value="1"/>
</dbReference>
<dbReference type="PROSITE" id="PS50268">
    <property type="entry name" value="CADHERIN_2"/>
    <property type="match status" value="1"/>
</dbReference>
<reference evidence="2 3" key="1">
    <citation type="submission" date="2021-03" db="EMBL/GenBank/DDBJ databases">
        <authorList>
            <person name="Shang D.-D."/>
            <person name="Du Z.-J."/>
            <person name="Chen G.-J."/>
        </authorList>
    </citation>
    <scope>NUCLEOTIDE SEQUENCE [LARGE SCALE GENOMIC DNA]</scope>
    <source>
        <strain evidence="2 3">F1192</strain>
    </source>
</reference>
<comment type="caution">
    <text evidence="2">The sequence shown here is derived from an EMBL/GenBank/DDBJ whole genome shotgun (WGS) entry which is preliminary data.</text>
</comment>
<name>A0ABS3NLT8_9GAMM</name>
<dbReference type="RefSeq" id="WP_207990154.1">
    <property type="nucleotide sequence ID" value="NZ_JAGBKM010000005.1"/>
</dbReference>
<evidence type="ECO:0000313" key="3">
    <source>
        <dbReference type="Proteomes" id="UP000664554"/>
    </source>
</evidence>
<sequence length="484" mass="51453">IDDGQGGVITQTATITVAAVNDAPVSEDSVIGVAENIVDTGMLAEATDVDGDELTYKLKEGATNGTVTVEADGSYTYTPNTDFKGEDSFTYTVDDGNGGIITKTANVKVSALDQKSNFELQEVFKTTVVAELQTVVEKQASSSINEVIEFEVTGDDATPSLIISNDSNSIQASYSYTLQGPGISASNGGSIASRGSSSYEIDFRTGTLPPGKYTLDLKVSSSGSLIDFNVTEFKDVEYTEFTGYQDITGNIFADDNVNVPDNYDIQIAGQTITIQAGSPSAESLTVNTENGQLTVKPNGDYTYQSDRTELGLDESALAEDLYIKVIDLDTKQASHYGINITSDATSSEPSELALHNFENDGISQDDSYSISDNSISLSSVDDETALYNNENTILAFNDIETMDTGSLTDSKLTELPSIVDLLDVNNDELVFEGADTVDANIANETATTSVSSGASEPSIAVDFTIGQVHALNDNMQAEAMFHIM</sequence>
<evidence type="ECO:0000259" key="1">
    <source>
        <dbReference type="PROSITE" id="PS50268"/>
    </source>
</evidence>
<accession>A0ABS3NLT8</accession>
<feature type="non-terminal residue" evidence="2">
    <location>
        <position position="1"/>
    </location>
</feature>
<keyword evidence="3" id="KW-1185">Reference proteome</keyword>
<dbReference type="InterPro" id="IPR002126">
    <property type="entry name" value="Cadherin-like_dom"/>
</dbReference>
<protein>
    <submittedName>
        <fullName evidence="2">Cadherin-like domain-containing protein</fullName>
    </submittedName>
</protein>
<evidence type="ECO:0000313" key="2">
    <source>
        <dbReference type="EMBL" id="MBO1530377.1"/>
    </source>
</evidence>
<proteinExistence type="predicted"/>
<dbReference type="EMBL" id="JAGBKM010000005">
    <property type="protein sequence ID" value="MBO1530377.1"/>
    <property type="molecule type" value="Genomic_DNA"/>
</dbReference>
<feature type="domain" description="Cadherin" evidence="1">
    <location>
        <begin position="17"/>
        <end position="124"/>
    </location>
</feature>